<reference evidence="6 7" key="1">
    <citation type="submission" date="2023-09" db="EMBL/GenBank/DDBJ databases">
        <authorList>
            <person name="Wang M."/>
        </authorList>
    </citation>
    <scope>NUCLEOTIDE SEQUENCE [LARGE SCALE GENOMIC DNA]</scope>
    <source>
        <strain evidence="6">GT-2023</strain>
        <tissue evidence="6">Liver</tissue>
    </source>
</reference>
<dbReference type="InterPro" id="IPR050507">
    <property type="entry name" value="PDGF/VEGF_growth_factor"/>
</dbReference>
<gene>
    <name evidence="6" type="ORF">QQF64_003911</name>
</gene>
<evidence type="ECO:0000313" key="6">
    <source>
        <dbReference type="EMBL" id="KAL1265884.1"/>
    </source>
</evidence>
<dbReference type="PANTHER" id="PTHR12025">
    <property type="entry name" value="VASCULAR ENDOTHELIAL GROWTH FACTOR"/>
    <property type="match status" value="1"/>
</dbReference>
<dbReference type="SMART" id="SM00141">
    <property type="entry name" value="PDGF"/>
    <property type="match status" value="1"/>
</dbReference>
<evidence type="ECO:0000256" key="1">
    <source>
        <dbReference type="ARBA" id="ARBA00023030"/>
    </source>
</evidence>
<evidence type="ECO:0000313" key="7">
    <source>
        <dbReference type="Proteomes" id="UP001558613"/>
    </source>
</evidence>
<feature type="chain" id="PRO_5046655980" description="Platelet-derived growth factor (PDGF) family profile domain-containing protein" evidence="4">
    <location>
        <begin position="26"/>
        <end position="282"/>
    </location>
</feature>
<dbReference type="InterPro" id="IPR029034">
    <property type="entry name" value="Cystine-knot_cytokine"/>
</dbReference>
<proteinExistence type="inferred from homology"/>
<dbReference type="InterPro" id="IPR023581">
    <property type="entry name" value="PD_growth_factor_CS"/>
</dbReference>
<dbReference type="Pfam" id="PF00341">
    <property type="entry name" value="PDGF"/>
    <property type="match status" value="1"/>
</dbReference>
<evidence type="ECO:0000259" key="5">
    <source>
        <dbReference type="PROSITE" id="PS50278"/>
    </source>
</evidence>
<dbReference type="EMBL" id="JAYMGO010000011">
    <property type="protein sequence ID" value="KAL1265884.1"/>
    <property type="molecule type" value="Genomic_DNA"/>
</dbReference>
<organism evidence="6 7">
    <name type="scientific">Cirrhinus molitorella</name>
    <name type="common">mud carp</name>
    <dbReference type="NCBI Taxonomy" id="172907"/>
    <lineage>
        <taxon>Eukaryota</taxon>
        <taxon>Metazoa</taxon>
        <taxon>Chordata</taxon>
        <taxon>Craniata</taxon>
        <taxon>Vertebrata</taxon>
        <taxon>Euteleostomi</taxon>
        <taxon>Actinopterygii</taxon>
        <taxon>Neopterygii</taxon>
        <taxon>Teleostei</taxon>
        <taxon>Ostariophysi</taxon>
        <taxon>Cypriniformes</taxon>
        <taxon>Cyprinidae</taxon>
        <taxon>Labeoninae</taxon>
        <taxon>Labeonini</taxon>
        <taxon>Cirrhinus</taxon>
    </lineage>
</organism>
<keyword evidence="2" id="KW-1015">Disulfide bond</keyword>
<sequence>MKTQKCAGLHMLLLLYVRLMLAVDAYRPQRDINQEKWEQELREAGSLDELLMLTEYPDWKLWRCRLKLKHFEYATPPENRRSTRYAAASFSPEMLKDIDDEWQKTQCMPRETCVDVAKELGTNTAVFFKPPCVSVFRCGGCCNKEGVTCRNTSTTYVNKTILSVSLAPYKSGPEPVLVKIANHTECMCQEHSLIRRHVREKHKKSCSPTRKPEDKRLCNKGLIWDWMAEQCVTYPSSKQEPPSTVSEEDCEIDVERCKRENNDEHNALTICKCRVQRLQNTI</sequence>
<feature type="signal peptide" evidence="4">
    <location>
        <begin position="1"/>
        <end position="25"/>
    </location>
</feature>
<keyword evidence="7" id="KW-1185">Reference proteome</keyword>
<comment type="similarity">
    <text evidence="3">Belongs to the PDGF/VEGF growth factor family.</text>
</comment>
<dbReference type="Gene3D" id="2.10.90.10">
    <property type="entry name" value="Cystine-knot cytokines"/>
    <property type="match status" value="1"/>
</dbReference>
<accession>A0ABR3MMP9</accession>
<name>A0ABR3MMP9_9TELE</name>
<dbReference type="PANTHER" id="PTHR12025:SF11">
    <property type="entry name" value="VASCULAR ENDOTHELIAL GROWTH FACTOR D"/>
    <property type="match status" value="1"/>
</dbReference>
<evidence type="ECO:0000256" key="4">
    <source>
        <dbReference type="SAM" id="SignalP"/>
    </source>
</evidence>
<comment type="caution">
    <text evidence="6">The sequence shown here is derived from an EMBL/GenBank/DDBJ whole genome shotgun (WGS) entry which is preliminary data.</text>
</comment>
<evidence type="ECO:0000256" key="2">
    <source>
        <dbReference type="ARBA" id="ARBA00023157"/>
    </source>
</evidence>
<dbReference type="CDD" id="cd00135">
    <property type="entry name" value="PDGF"/>
    <property type="match status" value="1"/>
</dbReference>
<dbReference type="SUPFAM" id="SSF57501">
    <property type="entry name" value="Cystine-knot cytokines"/>
    <property type="match status" value="1"/>
</dbReference>
<feature type="domain" description="Platelet-derived growth factor (PDGF) family profile" evidence="5">
    <location>
        <begin position="93"/>
        <end position="193"/>
    </location>
</feature>
<protein>
    <recommendedName>
        <fullName evidence="5">Platelet-derived growth factor (PDGF) family profile domain-containing protein</fullName>
    </recommendedName>
</protein>
<keyword evidence="4" id="KW-0732">Signal</keyword>
<dbReference type="Proteomes" id="UP001558613">
    <property type="component" value="Unassembled WGS sequence"/>
</dbReference>
<dbReference type="PROSITE" id="PS00249">
    <property type="entry name" value="PDGF_1"/>
    <property type="match status" value="1"/>
</dbReference>
<dbReference type="PROSITE" id="PS50278">
    <property type="entry name" value="PDGF_2"/>
    <property type="match status" value="1"/>
</dbReference>
<evidence type="ECO:0000256" key="3">
    <source>
        <dbReference type="RuleBase" id="RU003818"/>
    </source>
</evidence>
<keyword evidence="1 3" id="KW-0339">Growth factor</keyword>
<dbReference type="InterPro" id="IPR000072">
    <property type="entry name" value="PDGF/VEGF_dom"/>
</dbReference>